<dbReference type="InterPro" id="IPR000847">
    <property type="entry name" value="LysR_HTH_N"/>
</dbReference>
<dbReference type="PROSITE" id="PS50931">
    <property type="entry name" value="HTH_LYSR"/>
    <property type="match status" value="1"/>
</dbReference>
<evidence type="ECO:0000313" key="9">
    <source>
        <dbReference type="Proteomes" id="UP000321514"/>
    </source>
</evidence>
<dbReference type="Gene3D" id="1.10.10.10">
    <property type="entry name" value="Winged helix-like DNA-binding domain superfamily/Winged helix DNA-binding domain"/>
    <property type="match status" value="1"/>
</dbReference>
<dbReference type="GO" id="GO:0003700">
    <property type="term" value="F:DNA-binding transcription factor activity"/>
    <property type="evidence" value="ECO:0007669"/>
    <property type="project" value="InterPro"/>
</dbReference>
<dbReference type="Proteomes" id="UP000183760">
    <property type="component" value="Unassembled WGS sequence"/>
</dbReference>
<dbReference type="PANTHER" id="PTHR30537:SF3">
    <property type="entry name" value="TRANSCRIPTIONAL REGULATORY PROTEIN"/>
    <property type="match status" value="1"/>
</dbReference>
<evidence type="ECO:0000313" key="8">
    <source>
        <dbReference type="Proteomes" id="UP000183760"/>
    </source>
</evidence>
<dbReference type="GO" id="GO:0043565">
    <property type="term" value="F:sequence-specific DNA binding"/>
    <property type="evidence" value="ECO:0007669"/>
    <property type="project" value="TreeGrafter"/>
</dbReference>
<dbReference type="InterPro" id="IPR036388">
    <property type="entry name" value="WH-like_DNA-bd_sf"/>
</dbReference>
<dbReference type="InterPro" id="IPR058163">
    <property type="entry name" value="LysR-type_TF_proteobact-type"/>
</dbReference>
<dbReference type="Pfam" id="PF03466">
    <property type="entry name" value="LysR_substrate"/>
    <property type="match status" value="1"/>
</dbReference>
<dbReference type="STRING" id="1334629.MFUL124B02_39835"/>
<proteinExistence type="inferred from homology"/>
<evidence type="ECO:0000256" key="2">
    <source>
        <dbReference type="ARBA" id="ARBA00023015"/>
    </source>
</evidence>
<reference evidence="7 8" key="1">
    <citation type="submission" date="2016-10" db="EMBL/GenBank/DDBJ databases">
        <authorList>
            <person name="Varghese N."/>
            <person name="Submissions S."/>
        </authorList>
    </citation>
    <scope>NUCLEOTIDE SEQUENCE [LARGE SCALE GENOMIC DNA]</scope>
    <source>
        <strain evidence="7 8">DSM 16525</strain>
    </source>
</reference>
<dbReference type="InterPro" id="IPR005119">
    <property type="entry name" value="LysR_subst-bd"/>
</dbReference>
<keyword evidence="4" id="KW-0804">Transcription</keyword>
<gene>
    <name evidence="6" type="ORF">MFU01_17190</name>
    <name evidence="7" type="ORF">SAMN05443572_104687</name>
</gene>
<evidence type="ECO:0000313" key="6">
    <source>
        <dbReference type="EMBL" id="GEN06682.1"/>
    </source>
</evidence>
<dbReference type="Proteomes" id="UP000321514">
    <property type="component" value="Unassembled WGS sequence"/>
</dbReference>
<sequence length="298" mass="32414">MRWDDLRYLLSVARQGSLAGAARELRVDATTVGRRLTALEKALGTRLVLRGSRTLGLTEDAEAVVARAREMEDSLRSLHDAVSAEARVEGTVRISATEHLAQALFAAHLGILHARHPGLNVELLVGTELVDLQRGDADMALRLIPPRGDALVVRKVGEMAFAMYASRGYLRRHGAPRPGDFKGHTVLVYRMGLTSGEESEELKRVTAGGRRLLQSNSTSALREAAAAGLGVAVLPCLTGGRDVRLTRVGAEVLAKRPLWLTFHKDLQRSLRVRATAEWVAEVCKREKAGLSGTEPRGR</sequence>
<comment type="caution">
    <text evidence="6">The sequence shown here is derived from an EMBL/GenBank/DDBJ whole genome shotgun (WGS) entry which is preliminary data.</text>
</comment>
<dbReference type="SUPFAM" id="SSF53850">
    <property type="entry name" value="Periplasmic binding protein-like II"/>
    <property type="match status" value="1"/>
</dbReference>
<evidence type="ECO:0000256" key="1">
    <source>
        <dbReference type="ARBA" id="ARBA00009437"/>
    </source>
</evidence>
<dbReference type="AlphaFoldDB" id="A0A511SYZ7"/>
<accession>A0A511SYZ7</accession>
<evidence type="ECO:0000256" key="4">
    <source>
        <dbReference type="ARBA" id="ARBA00023163"/>
    </source>
</evidence>
<evidence type="ECO:0000256" key="3">
    <source>
        <dbReference type="ARBA" id="ARBA00023125"/>
    </source>
</evidence>
<dbReference type="EMBL" id="BJXR01000017">
    <property type="protein sequence ID" value="GEN06682.1"/>
    <property type="molecule type" value="Genomic_DNA"/>
</dbReference>
<comment type="similarity">
    <text evidence="1">Belongs to the LysR transcriptional regulatory family.</text>
</comment>
<name>A0A511SYZ7_MYXFU</name>
<evidence type="ECO:0000259" key="5">
    <source>
        <dbReference type="PROSITE" id="PS50931"/>
    </source>
</evidence>
<dbReference type="PANTHER" id="PTHR30537">
    <property type="entry name" value="HTH-TYPE TRANSCRIPTIONAL REGULATOR"/>
    <property type="match status" value="1"/>
</dbReference>
<dbReference type="SUPFAM" id="SSF46785">
    <property type="entry name" value="Winged helix' DNA-binding domain"/>
    <property type="match status" value="1"/>
</dbReference>
<keyword evidence="2" id="KW-0805">Transcription regulation</keyword>
<dbReference type="GO" id="GO:0006351">
    <property type="term" value="P:DNA-templated transcription"/>
    <property type="evidence" value="ECO:0007669"/>
    <property type="project" value="TreeGrafter"/>
</dbReference>
<protein>
    <submittedName>
        <fullName evidence="6">LysR family transcriptional regulator</fullName>
    </submittedName>
    <submittedName>
        <fullName evidence="7">Transcriptional regulator, LysR family</fullName>
    </submittedName>
</protein>
<dbReference type="InterPro" id="IPR036390">
    <property type="entry name" value="WH_DNA-bd_sf"/>
</dbReference>
<keyword evidence="3" id="KW-0238">DNA-binding</keyword>
<dbReference type="Gene3D" id="3.40.190.290">
    <property type="match status" value="1"/>
</dbReference>
<evidence type="ECO:0000313" key="7">
    <source>
        <dbReference type="EMBL" id="SEU06622.1"/>
    </source>
</evidence>
<reference evidence="6 9" key="2">
    <citation type="submission" date="2019-07" db="EMBL/GenBank/DDBJ databases">
        <title>Whole genome shotgun sequence of Myxococcus fulvus NBRC 100333.</title>
        <authorList>
            <person name="Hosoyama A."/>
            <person name="Uohara A."/>
            <person name="Ohji S."/>
            <person name="Ichikawa N."/>
        </authorList>
    </citation>
    <scope>NUCLEOTIDE SEQUENCE [LARGE SCALE GENOMIC DNA]</scope>
    <source>
        <strain evidence="6 9">NBRC 100333</strain>
    </source>
</reference>
<dbReference type="EMBL" id="FOIB01000004">
    <property type="protein sequence ID" value="SEU06622.1"/>
    <property type="molecule type" value="Genomic_DNA"/>
</dbReference>
<dbReference type="Pfam" id="PF00126">
    <property type="entry name" value="HTH_1"/>
    <property type="match status" value="1"/>
</dbReference>
<keyword evidence="8" id="KW-1185">Reference proteome</keyword>
<organism evidence="6 9">
    <name type="scientific">Myxococcus fulvus</name>
    <dbReference type="NCBI Taxonomy" id="33"/>
    <lineage>
        <taxon>Bacteria</taxon>
        <taxon>Pseudomonadati</taxon>
        <taxon>Myxococcota</taxon>
        <taxon>Myxococcia</taxon>
        <taxon>Myxococcales</taxon>
        <taxon>Cystobacterineae</taxon>
        <taxon>Myxococcaceae</taxon>
        <taxon>Myxococcus</taxon>
    </lineage>
</organism>
<dbReference type="RefSeq" id="WP_074954280.1">
    <property type="nucleotide sequence ID" value="NZ_BJXR01000017.1"/>
</dbReference>
<feature type="domain" description="HTH lysR-type" evidence="5">
    <location>
        <begin position="1"/>
        <end position="58"/>
    </location>
</feature>